<protein>
    <submittedName>
        <fullName evidence="5">ABC-type multidrug transport system ATPase subunit</fullName>
    </submittedName>
</protein>
<reference evidence="5 6" key="1">
    <citation type="submission" date="2023-07" db="EMBL/GenBank/DDBJ databases">
        <title>Genomic Encyclopedia of Type Strains, Phase IV (KMG-IV): sequencing the most valuable type-strain genomes for metagenomic binning, comparative biology and taxonomic classification.</title>
        <authorList>
            <person name="Goeker M."/>
        </authorList>
    </citation>
    <scope>NUCLEOTIDE SEQUENCE [LARGE SCALE GENOMIC DNA]</scope>
    <source>
        <strain evidence="5 6">DSM 23948</strain>
    </source>
</reference>
<feature type="domain" description="ABC transporter" evidence="4">
    <location>
        <begin position="7"/>
        <end position="233"/>
    </location>
</feature>
<dbReference type="PANTHER" id="PTHR42939">
    <property type="entry name" value="ABC TRANSPORTER ATP-BINDING PROTEIN ALBC-RELATED"/>
    <property type="match status" value="1"/>
</dbReference>
<gene>
    <name evidence="5" type="ORF">J2S07_001170</name>
</gene>
<dbReference type="RefSeq" id="WP_307149450.1">
    <property type="nucleotide sequence ID" value="NZ_JAUSTU010000004.1"/>
</dbReference>
<evidence type="ECO:0000259" key="4">
    <source>
        <dbReference type="PROSITE" id="PS50893"/>
    </source>
</evidence>
<dbReference type="Proteomes" id="UP001231362">
    <property type="component" value="Unassembled WGS sequence"/>
</dbReference>
<dbReference type="EMBL" id="JAUSTU010000004">
    <property type="protein sequence ID" value="MDQ0154866.1"/>
    <property type="molecule type" value="Genomic_DNA"/>
</dbReference>
<evidence type="ECO:0000256" key="2">
    <source>
        <dbReference type="ARBA" id="ARBA00022741"/>
    </source>
</evidence>
<dbReference type="InterPro" id="IPR051782">
    <property type="entry name" value="ABC_Transporter_VariousFunc"/>
</dbReference>
<keyword evidence="6" id="KW-1185">Reference proteome</keyword>
<dbReference type="InterPro" id="IPR003439">
    <property type="entry name" value="ABC_transporter-like_ATP-bd"/>
</dbReference>
<evidence type="ECO:0000313" key="6">
    <source>
        <dbReference type="Proteomes" id="UP001231362"/>
    </source>
</evidence>
<keyword evidence="3" id="KW-0067">ATP-binding</keyword>
<dbReference type="PROSITE" id="PS00211">
    <property type="entry name" value="ABC_TRANSPORTER_1"/>
    <property type="match status" value="1"/>
</dbReference>
<keyword evidence="2" id="KW-0547">Nucleotide-binding</keyword>
<dbReference type="InterPro" id="IPR027417">
    <property type="entry name" value="P-loop_NTPase"/>
</dbReference>
<keyword evidence="1" id="KW-0813">Transport</keyword>
<sequence>MTDKEWIHFKQFTKRFNEHSMVGEIDLALRKGEIFALCGGNGAGKSTLIKAITGVIRATSGEIMVDDVVMKPQSLPYKALFSYMPDHMMFAPQLTGEEVLTFFARLRGIPIERVKEVLLLVGLDDVRNRLIKHYSKGMQQRLSFAQALMPNSPFLILDEPTNGLDPYWLFQFKAIIRAEKEKGTTILMTTHVLSLVEELADRVAFMENGKMMMNDTIKNLTVQAGKVMTLEEVFFQEALSREMLKKNPL</sequence>
<dbReference type="PANTHER" id="PTHR42939:SF1">
    <property type="entry name" value="ABC TRANSPORTER ATP-BINDING PROTEIN ALBC-RELATED"/>
    <property type="match status" value="1"/>
</dbReference>
<dbReference type="InterPro" id="IPR003593">
    <property type="entry name" value="AAA+_ATPase"/>
</dbReference>
<dbReference type="CDD" id="cd03230">
    <property type="entry name" value="ABC_DR_subfamily_A"/>
    <property type="match status" value="1"/>
</dbReference>
<dbReference type="InterPro" id="IPR017871">
    <property type="entry name" value="ABC_transporter-like_CS"/>
</dbReference>
<evidence type="ECO:0000313" key="5">
    <source>
        <dbReference type="EMBL" id="MDQ0154866.1"/>
    </source>
</evidence>
<evidence type="ECO:0000256" key="1">
    <source>
        <dbReference type="ARBA" id="ARBA00022448"/>
    </source>
</evidence>
<dbReference type="SUPFAM" id="SSF52540">
    <property type="entry name" value="P-loop containing nucleoside triphosphate hydrolases"/>
    <property type="match status" value="1"/>
</dbReference>
<accession>A0ABT9V1N5</accession>
<comment type="caution">
    <text evidence="5">The sequence shown here is derived from an EMBL/GenBank/DDBJ whole genome shotgun (WGS) entry which is preliminary data.</text>
</comment>
<name>A0ABT9V1N5_9BACL</name>
<evidence type="ECO:0000256" key="3">
    <source>
        <dbReference type="ARBA" id="ARBA00022840"/>
    </source>
</evidence>
<dbReference type="Pfam" id="PF00005">
    <property type="entry name" value="ABC_tran"/>
    <property type="match status" value="1"/>
</dbReference>
<proteinExistence type="predicted"/>
<dbReference type="PROSITE" id="PS50893">
    <property type="entry name" value="ABC_TRANSPORTER_2"/>
    <property type="match status" value="1"/>
</dbReference>
<dbReference type="Gene3D" id="3.40.50.300">
    <property type="entry name" value="P-loop containing nucleotide triphosphate hydrolases"/>
    <property type="match status" value="1"/>
</dbReference>
<dbReference type="SMART" id="SM00382">
    <property type="entry name" value="AAA"/>
    <property type="match status" value="1"/>
</dbReference>
<organism evidence="5 6">
    <name type="scientific">Anoxybacillus andreesenii</name>
    <dbReference type="NCBI Taxonomy" id="1325932"/>
    <lineage>
        <taxon>Bacteria</taxon>
        <taxon>Bacillati</taxon>
        <taxon>Bacillota</taxon>
        <taxon>Bacilli</taxon>
        <taxon>Bacillales</taxon>
        <taxon>Anoxybacillaceae</taxon>
        <taxon>Anoxybacillus</taxon>
    </lineage>
</organism>